<protein>
    <submittedName>
        <fullName evidence="1">Methyltransferase type 12</fullName>
    </submittedName>
</protein>
<proteinExistence type="predicted"/>
<dbReference type="CDD" id="cd02440">
    <property type="entry name" value="AdoMet_MTases"/>
    <property type="match status" value="1"/>
</dbReference>
<keyword evidence="1" id="KW-0489">Methyltransferase</keyword>
<evidence type="ECO:0000313" key="1">
    <source>
        <dbReference type="EMBL" id="BBX49065.1"/>
    </source>
</evidence>
<dbReference type="Gene3D" id="3.40.50.150">
    <property type="entry name" value="Vaccinia Virus protein VP39"/>
    <property type="match status" value="1"/>
</dbReference>
<reference evidence="1 2" key="1">
    <citation type="journal article" date="2019" name="Emerg. Microbes Infect.">
        <title>Comprehensive subspecies identification of 175 nontuberculous mycobacteria species based on 7547 genomic profiles.</title>
        <authorList>
            <person name="Matsumoto Y."/>
            <person name="Kinjo T."/>
            <person name="Motooka D."/>
            <person name="Nabeya D."/>
            <person name="Jung N."/>
            <person name="Uechi K."/>
            <person name="Horii T."/>
            <person name="Iida T."/>
            <person name="Fujita J."/>
            <person name="Nakamura S."/>
        </authorList>
    </citation>
    <scope>NUCLEOTIDE SEQUENCE [LARGE SCALE GENOMIC DNA]</scope>
    <source>
        <strain evidence="1 2">JCM 12603</strain>
    </source>
</reference>
<dbReference type="AlphaFoldDB" id="A0A6N4V2D3"/>
<keyword evidence="1" id="KW-0808">Transferase</keyword>
<dbReference type="GO" id="GO:0008168">
    <property type="term" value="F:methyltransferase activity"/>
    <property type="evidence" value="ECO:0007669"/>
    <property type="project" value="UniProtKB-KW"/>
</dbReference>
<organism evidence="1 2">
    <name type="scientific">Mycolicibacterium poriferae</name>
    <dbReference type="NCBI Taxonomy" id="39694"/>
    <lineage>
        <taxon>Bacteria</taxon>
        <taxon>Bacillati</taxon>
        <taxon>Actinomycetota</taxon>
        <taxon>Actinomycetes</taxon>
        <taxon>Mycobacteriales</taxon>
        <taxon>Mycobacteriaceae</taxon>
        <taxon>Mycolicibacterium</taxon>
    </lineage>
</organism>
<accession>A0A6N4V2D3</accession>
<sequence>MLGQLYERALGGEGCWIRDARGGVSDLPVAQWLGGHGADEPFDTAVIAMCDGPTIELGCGPARLVAGLVRRGVPALGVDQSAAAVRLARGRGTPVLHGDVFGPLPGVGQWATVLLADGTVGLGGDPQRLLGVAAHLLRRGGRCLVEVDPTLTGVVTSRIRLESSDAIGEWFPWARVGADSAALLAEQAGLTLAGLHRLGTRVVANLAAVP</sequence>
<evidence type="ECO:0000313" key="2">
    <source>
        <dbReference type="Proteomes" id="UP000466785"/>
    </source>
</evidence>
<gene>
    <name evidence="1" type="ORF">MPOR_00910</name>
</gene>
<keyword evidence="2" id="KW-1185">Reference proteome</keyword>
<dbReference type="EMBL" id="AP022570">
    <property type="protein sequence ID" value="BBX49065.1"/>
    <property type="molecule type" value="Genomic_DNA"/>
</dbReference>
<dbReference type="Proteomes" id="UP000466785">
    <property type="component" value="Chromosome"/>
</dbReference>
<dbReference type="RefSeq" id="WP_163679601.1">
    <property type="nucleotide sequence ID" value="NZ_AP022570.1"/>
</dbReference>
<dbReference type="InterPro" id="IPR029063">
    <property type="entry name" value="SAM-dependent_MTases_sf"/>
</dbReference>
<dbReference type="GO" id="GO:0032259">
    <property type="term" value="P:methylation"/>
    <property type="evidence" value="ECO:0007669"/>
    <property type="project" value="UniProtKB-KW"/>
</dbReference>
<dbReference type="KEGG" id="mpof:MPOR_00910"/>
<name>A0A6N4V2D3_9MYCO</name>
<dbReference type="SUPFAM" id="SSF53335">
    <property type="entry name" value="S-adenosyl-L-methionine-dependent methyltransferases"/>
    <property type="match status" value="1"/>
</dbReference>